<evidence type="ECO:0000259" key="6">
    <source>
        <dbReference type="Pfam" id="PF05170"/>
    </source>
</evidence>
<keyword evidence="4" id="KW-0472">Membrane</keyword>
<evidence type="ECO:0000256" key="3">
    <source>
        <dbReference type="ARBA" id="ARBA00022989"/>
    </source>
</evidence>
<keyword evidence="8" id="KW-1185">Reference proteome</keyword>
<keyword evidence="3" id="KW-1133">Transmembrane helix</keyword>
<dbReference type="InterPro" id="IPR007452">
    <property type="entry name" value="TamB_C"/>
</dbReference>
<comment type="caution">
    <text evidence="7">The sequence shown here is derived from an EMBL/GenBank/DDBJ whole genome shotgun (WGS) entry which is preliminary data.</text>
</comment>
<evidence type="ECO:0000256" key="4">
    <source>
        <dbReference type="ARBA" id="ARBA00023136"/>
    </source>
</evidence>
<feature type="domain" description="Translocation and assembly module TamB C-terminal" evidence="5">
    <location>
        <begin position="1224"/>
        <end position="1674"/>
    </location>
</feature>
<keyword evidence="2" id="KW-0812">Transmembrane</keyword>
<dbReference type="PANTHER" id="PTHR36985:SF1">
    <property type="entry name" value="TRANSLOCATION AND ASSEMBLY MODULE SUBUNIT TAMB"/>
    <property type="match status" value="1"/>
</dbReference>
<protein>
    <submittedName>
        <fullName evidence="7">Translocation/assembly module TamB domain-containing protein</fullName>
    </submittedName>
</protein>
<dbReference type="RefSeq" id="WP_207331213.1">
    <property type="nucleotide sequence ID" value="NZ_JAFMYW010000007.1"/>
</dbReference>
<gene>
    <name evidence="7" type="ORF">J2I46_21930</name>
</gene>
<dbReference type="EMBL" id="JAFMYW010000007">
    <property type="protein sequence ID" value="MBO0951259.1"/>
    <property type="molecule type" value="Genomic_DNA"/>
</dbReference>
<proteinExistence type="predicted"/>
<evidence type="ECO:0000259" key="5">
    <source>
        <dbReference type="Pfam" id="PF04357"/>
    </source>
</evidence>
<dbReference type="InterPro" id="IPR007844">
    <property type="entry name" value="AsmA"/>
</dbReference>
<feature type="domain" description="AsmA" evidence="6">
    <location>
        <begin position="1"/>
        <end position="197"/>
    </location>
</feature>
<sequence>MKRFLVTTGLVLLALVLLVAGFVTVIATTSWGQNFVTQQVNSYLGKKIKAPFRIGRISYHIPDWIELEDVFFKTPQGDTLLLGKRMRVDVDMMALLQNKISLNQIELEQVSLHVTRTLPDTAFNFNYIIDAFNTAQPDTASLATKIAPPPDTTSTPLDISLSGVSLRKTLIRYEDDVAGANVNAYVDSIRVNFSEVNVAKSRYLIRDVTADGLNVKSRIYEGIPTPSTPSKPGDTLTLGLGKWQLTHAVWDVRLETADFATTGKVAKLAMESDYFHLNGEKVGIKSLAMANADITTTLLQPQRVKKEGRSPDAVAAIKQADPTIKAVVKAEEKAEAAQSAGWVARIGSAKFSNNRIRFDDQTQPRQPRGLDYGHLDLNGLGIEGRNLLYSPDRISGQIRQGKFKDKSGFVLQHFDVDLLYGDKATLLTNLFIRTPNTILRDRLELRYDSLGQLTRATEGKNLNRVKVLLNLRQSKLAFADVLQLAPFLADTPPLAGNRNEVVRADARLQGTLADLRIPEAEFAMFSGTVLKASGRLTNVTNPDKLGMDLTLTDARTNRADIRKLVPPGTLPDSLALAPQLKLTGKVRGTLNNITTDAKLATNWGTASFDGTLRNFYAGKNQSYAGKAVLSSFEAGKWLMNPKQFGTITAQAAVNGTGIDPATMQTSFRAVVAEAGLNGYSYKNADVNGSLVNGTLTLKGGIDDPNVRLNLDTKVNMKTTYPAIAGDINIQELNLDKLKLYADPLSIKGNIRLAMTSTDPVRPEGTIYANDAVVSLKGKTYPIDTLYLKAGTVNPNRKSLILGLPFGQLALSGQFEYTQLYDIVASEIGKYFKIPDLVYKPVQPPYSFYVTGQVRQHPLLQAFVPALRKLEPVSLDAYLDNTRDTTFAARIKTGLVDYDTIVVNGSSLGLLAYNNQMSVAGQINSLQTNSLKIGLTQLSGSAANNRFSFSVVNKDSVNKDRYGLAGLVSLIGTNYRLQVGQRGLLTNYRTWTSDTTGYLEYGPRGIIAQNFQLRQGAQTISLNSVEPVPNGPLRVEARNVSLSDLSSLANQDTTLVAGTLNSTVVVRDYLSAPNGTPLSFTGDLKVDSLRVMDKPIGNLNGDFANASGGRIGVNVTLLSATNDAKVSGYYDPTNPKEQLDFYLKLNKLDAKTIEAFSFGELRRARGQLRGETDIQGSTDNPRLNGGISFDSVAFNIKQLNATYRIDQERIRLEGQTLTFTDFNLRDTLGRTLTTDGKVVLSNIPDVSYDLRVRAQNFLALNAARKDNDFFYGRAAVSANMHIVGKGGTPAVTGSVKLEDGSNITTVLPSDEASLNDARQSVTFINHNDTLALSKYLRPRADTALAPLQFDQLNNSTINLTLEADDRSEITIVVDELNGDNLKARGNANLAVSVSPSGQVSVLGRYEVTEGRYSLTYQVLQREFELQKGGYINFTGDPLKADLNLTAIYEARTTSDALISSESTNATQPTTKVNLPYNVALTLSGNLASPTITFDIIAPRETLSRLGSASDLVSQKLASLREDQNQLNKQVFGLLILGNFIAETSGNSSSEFNVGNTAEGLARSSVSKIISQQLQQFASGLIKGIDLDVGLNSRSGTAETGGTSGSNRTDLNIGLSRSFLQGRLTVSVGKNFLVDGSQDVKAAQNNNAVFDNLNLNYNLTRDGRYALRAYRRSNTERTILEGFVIETGVGFVITVDFNTLAELVRRRKEDETE</sequence>
<evidence type="ECO:0000256" key="1">
    <source>
        <dbReference type="ARBA" id="ARBA00004167"/>
    </source>
</evidence>
<organism evidence="7 8">
    <name type="scientific">Fibrella forsythiae</name>
    <dbReference type="NCBI Taxonomy" id="2817061"/>
    <lineage>
        <taxon>Bacteria</taxon>
        <taxon>Pseudomonadati</taxon>
        <taxon>Bacteroidota</taxon>
        <taxon>Cytophagia</taxon>
        <taxon>Cytophagales</taxon>
        <taxon>Spirosomataceae</taxon>
        <taxon>Fibrella</taxon>
    </lineage>
</organism>
<accession>A0ABS3JMN6</accession>
<comment type="subcellular location">
    <subcellularLocation>
        <location evidence="1">Membrane</location>
        <topology evidence="1">Single-pass membrane protein</topology>
    </subcellularLocation>
</comment>
<evidence type="ECO:0000313" key="7">
    <source>
        <dbReference type="EMBL" id="MBO0951259.1"/>
    </source>
</evidence>
<reference evidence="7 8" key="1">
    <citation type="submission" date="2021-03" db="EMBL/GenBank/DDBJ databases">
        <title>Fibrella sp. HMF5405 genome sequencing and assembly.</title>
        <authorList>
            <person name="Kang H."/>
            <person name="Kim H."/>
            <person name="Bae S."/>
            <person name="Joh K."/>
        </authorList>
    </citation>
    <scope>NUCLEOTIDE SEQUENCE [LARGE SCALE GENOMIC DNA]</scope>
    <source>
        <strain evidence="7 8">HMF5405</strain>
    </source>
</reference>
<evidence type="ECO:0000256" key="2">
    <source>
        <dbReference type="ARBA" id="ARBA00022692"/>
    </source>
</evidence>
<dbReference type="Pfam" id="PF05170">
    <property type="entry name" value="AsmA"/>
    <property type="match status" value="1"/>
</dbReference>
<evidence type="ECO:0000313" key="8">
    <source>
        <dbReference type="Proteomes" id="UP000664628"/>
    </source>
</evidence>
<dbReference type="Proteomes" id="UP000664628">
    <property type="component" value="Unassembled WGS sequence"/>
</dbReference>
<dbReference type="Pfam" id="PF04357">
    <property type="entry name" value="TamB"/>
    <property type="match status" value="1"/>
</dbReference>
<name>A0ABS3JMN6_9BACT</name>
<dbReference type="PANTHER" id="PTHR36985">
    <property type="entry name" value="TRANSLOCATION AND ASSEMBLY MODULE SUBUNIT TAMB"/>
    <property type="match status" value="1"/>
</dbReference>